<evidence type="ECO:0000256" key="2">
    <source>
        <dbReference type="ARBA" id="ARBA00022741"/>
    </source>
</evidence>
<evidence type="ECO:0000313" key="6">
    <source>
        <dbReference type="Proteomes" id="UP000593766"/>
    </source>
</evidence>
<organism evidence="5 6">
    <name type="scientific">Thermosphaera chiliense</name>
    <dbReference type="NCBI Taxonomy" id="3402707"/>
    <lineage>
        <taxon>Archaea</taxon>
        <taxon>Thermoproteota</taxon>
        <taxon>Thermoprotei</taxon>
        <taxon>Desulfurococcales</taxon>
        <taxon>Desulfurococcaceae</taxon>
        <taxon>Thermosphaera</taxon>
    </lineage>
</organism>
<evidence type="ECO:0000256" key="3">
    <source>
        <dbReference type="ARBA" id="ARBA00022840"/>
    </source>
</evidence>
<reference evidence="5 6" key="1">
    <citation type="submission" date="2020-10" db="EMBL/GenBank/DDBJ databases">
        <title>Complete genome sequence of Thermosphaera aggregans strain 3507.</title>
        <authorList>
            <person name="Zayulina K.S."/>
            <person name="Elcheninov A.G."/>
            <person name="Toshchakov S.V."/>
            <person name="Kublanov I.V."/>
            <person name="Kochetkova T.V."/>
        </authorList>
    </citation>
    <scope>NUCLEOTIDE SEQUENCE [LARGE SCALE GENOMIC DNA]</scope>
    <source>
        <strain evidence="5 6">3507</strain>
    </source>
</reference>
<evidence type="ECO:0000259" key="4">
    <source>
        <dbReference type="PROSITE" id="PS50893"/>
    </source>
</evidence>
<dbReference type="AlphaFoldDB" id="A0A7M1URN4"/>
<dbReference type="InterPro" id="IPR003593">
    <property type="entry name" value="AAA+_ATPase"/>
</dbReference>
<name>A0A7M1URN4_9CREN</name>
<feature type="domain" description="ABC transporter" evidence="4">
    <location>
        <begin position="4"/>
        <end position="236"/>
    </location>
</feature>
<dbReference type="KEGG" id="tcs:IMZ38_03215"/>
<dbReference type="PANTHER" id="PTHR42734">
    <property type="entry name" value="METAL TRANSPORT SYSTEM ATP-BINDING PROTEIN TM_0124-RELATED"/>
    <property type="match status" value="1"/>
</dbReference>
<gene>
    <name evidence="5" type="ORF">IMZ38_03215</name>
</gene>
<sequence>MIELREVSVRYGKNLIDALKNVTAVIPERSVSCVMGPNASGKTTLLKAIAQLVDYKGIIEFDGRDARKIVKTLRRVLAYVSAVEVRDLLGVTVLDLLVYSRYPVSDKFLTSIKDVEESVKTAESMGIKHLLRRRVNELSSGELQKVLIASAIVRSPEILLLDEPESHLDMRSKIWLSRFLKSMSDKITIVLSTHDPYFASLTCDYLMLLSRGRLVFSGPLDQLLRNPGVLEEVYDTPFTTVEVGDYEVLIPLPFKPQG</sequence>
<keyword evidence="2" id="KW-0547">Nucleotide-binding</keyword>
<dbReference type="InterPro" id="IPR027417">
    <property type="entry name" value="P-loop_NTPase"/>
</dbReference>
<dbReference type="EMBL" id="CP063144">
    <property type="protein sequence ID" value="QOR94930.1"/>
    <property type="molecule type" value="Genomic_DNA"/>
</dbReference>
<dbReference type="OrthoDB" id="18368at2157"/>
<evidence type="ECO:0000313" key="5">
    <source>
        <dbReference type="EMBL" id="QOR94930.1"/>
    </source>
</evidence>
<protein>
    <submittedName>
        <fullName evidence="5">ABC transporter ATP-binding protein</fullName>
    </submittedName>
</protein>
<keyword evidence="6" id="KW-1185">Reference proteome</keyword>
<dbReference type="PROSITE" id="PS00211">
    <property type="entry name" value="ABC_TRANSPORTER_1"/>
    <property type="match status" value="1"/>
</dbReference>
<dbReference type="InterPro" id="IPR050153">
    <property type="entry name" value="Metal_Ion_Import_ABC"/>
</dbReference>
<dbReference type="Proteomes" id="UP000593766">
    <property type="component" value="Chromosome"/>
</dbReference>
<dbReference type="SUPFAM" id="SSF52540">
    <property type="entry name" value="P-loop containing nucleoside triphosphate hydrolases"/>
    <property type="match status" value="1"/>
</dbReference>
<dbReference type="GeneID" id="59454395"/>
<dbReference type="Pfam" id="PF00005">
    <property type="entry name" value="ABC_tran"/>
    <property type="match status" value="1"/>
</dbReference>
<dbReference type="InterPro" id="IPR017871">
    <property type="entry name" value="ABC_transporter-like_CS"/>
</dbReference>
<dbReference type="GO" id="GO:0005524">
    <property type="term" value="F:ATP binding"/>
    <property type="evidence" value="ECO:0007669"/>
    <property type="project" value="UniProtKB-KW"/>
</dbReference>
<accession>A0A7M1URN4</accession>
<dbReference type="CDD" id="cd03214">
    <property type="entry name" value="ABC_Iron-Siderophores_B12_Hemin"/>
    <property type="match status" value="1"/>
</dbReference>
<dbReference type="RefSeq" id="WP_193436726.1">
    <property type="nucleotide sequence ID" value="NZ_CP063144.1"/>
</dbReference>
<dbReference type="GO" id="GO:0016887">
    <property type="term" value="F:ATP hydrolysis activity"/>
    <property type="evidence" value="ECO:0007669"/>
    <property type="project" value="InterPro"/>
</dbReference>
<keyword evidence="3 5" id="KW-0067">ATP-binding</keyword>
<dbReference type="Gene3D" id="3.40.50.300">
    <property type="entry name" value="P-loop containing nucleotide triphosphate hydrolases"/>
    <property type="match status" value="1"/>
</dbReference>
<dbReference type="SMART" id="SM00382">
    <property type="entry name" value="AAA"/>
    <property type="match status" value="1"/>
</dbReference>
<dbReference type="InterPro" id="IPR003439">
    <property type="entry name" value="ABC_transporter-like_ATP-bd"/>
</dbReference>
<keyword evidence="1" id="KW-0813">Transport</keyword>
<evidence type="ECO:0000256" key="1">
    <source>
        <dbReference type="ARBA" id="ARBA00022448"/>
    </source>
</evidence>
<proteinExistence type="predicted"/>
<dbReference type="PROSITE" id="PS50893">
    <property type="entry name" value="ABC_TRANSPORTER_2"/>
    <property type="match status" value="1"/>
</dbReference>